<dbReference type="AlphaFoldDB" id="D4E9G4"/>
<dbReference type="HOGENOM" id="CLU_055401_1_1_6"/>
<evidence type="ECO:0000256" key="1">
    <source>
        <dbReference type="SAM" id="Phobius"/>
    </source>
</evidence>
<dbReference type="GO" id="GO:0004175">
    <property type="term" value="F:endopeptidase activity"/>
    <property type="evidence" value="ECO:0007669"/>
    <property type="project" value="UniProtKB-ARBA"/>
</dbReference>
<dbReference type="Pfam" id="PF02517">
    <property type="entry name" value="Rce1-like"/>
    <property type="match status" value="1"/>
</dbReference>
<sequence length="290" mass="31912">MTAFGNERRVLILKGYDYVGRTIGFVVFLPFNRLIAWCILAAATGMGIYHHILTPSSLACMAVLAGLAALRHHYRSQRGLASVLEALLVAGCVALFFHLLPGFNNPLAIENVKAGPLSTPFNMYYNFDKALIPFLLFACLPTLFNAGKAEKNVGVGAWLGLFASVPLLLLVAVAIGGLKIEPHFPYWILTFSMANLFFVSMAEEALFRGYLQQRLGAWLGAYPALIVASLLFGAAHFPAGMLMVTFATLSGLIYGLAWMWSGRLWLPIALHFGLNLIHLLFFTYPLYQHP</sequence>
<dbReference type="EMBL" id="ADBY01000058">
    <property type="protein sequence ID" value="EFE93930.1"/>
    <property type="molecule type" value="Genomic_DNA"/>
</dbReference>
<keyword evidence="1" id="KW-1133">Transmembrane helix</keyword>
<dbReference type="Proteomes" id="UP000005723">
    <property type="component" value="Unassembled WGS sequence"/>
</dbReference>
<feature type="transmembrane region" description="Helical" evidence="1">
    <location>
        <begin position="156"/>
        <end position="178"/>
    </location>
</feature>
<feature type="transmembrane region" description="Helical" evidence="1">
    <location>
        <begin position="82"/>
        <end position="103"/>
    </location>
</feature>
<protein>
    <submittedName>
        <fullName evidence="3">CAAX amino terminal protease family protein</fullName>
    </submittedName>
</protein>
<keyword evidence="4" id="KW-1185">Reference proteome</keyword>
<name>D4E9G4_SEROD</name>
<keyword evidence="1" id="KW-0812">Transmembrane</keyword>
<gene>
    <name evidence="3" type="ORF">HMPREF0758_4814</name>
</gene>
<feature type="transmembrane region" description="Helical" evidence="1">
    <location>
        <begin position="241"/>
        <end position="261"/>
    </location>
</feature>
<comment type="caution">
    <text evidence="3">The sequence shown here is derived from an EMBL/GenBank/DDBJ whole genome shotgun (WGS) entry which is preliminary data.</text>
</comment>
<proteinExistence type="predicted"/>
<feature type="transmembrane region" description="Helical" evidence="1">
    <location>
        <begin position="215"/>
        <end position="235"/>
    </location>
</feature>
<keyword evidence="3" id="KW-0645">Protease</keyword>
<evidence type="ECO:0000313" key="3">
    <source>
        <dbReference type="EMBL" id="EFE93930.1"/>
    </source>
</evidence>
<accession>D4E9G4</accession>
<reference evidence="3 4" key="1">
    <citation type="submission" date="2010-01" db="EMBL/GenBank/DDBJ databases">
        <authorList>
            <person name="Muzny D."/>
            <person name="Qin X."/>
            <person name="Deng J."/>
            <person name="Jiang H."/>
            <person name="Liu Y."/>
            <person name="Qu J."/>
            <person name="Song X.-Z."/>
            <person name="Zhang L."/>
            <person name="Thornton R."/>
            <person name="Coyle M."/>
            <person name="Francisco L."/>
            <person name="Jackson L."/>
            <person name="Javaid M."/>
            <person name="Korchina V."/>
            <person name="Kovar C."/>
            <person name="Mata R."/>
            <person name="Mathew T."/>
            <person name="Ngo R."/>
            <person name="Nguyen L."/>
            <person name="Nguyen N."/>
            <person name="Okwuonu G."/>
            <person name="Ongeri F."/>
            <person name="Pham C."/>
            <person name="Simmons D."/>
            <person name="Wilczek-Boney K."/>
            <person name="Hale W."/>
            <person name="Jakkamsetti A."/>
            <person name="Pham P."/>
            <person name="Ruth R."/>
            <person name="San Lucas F."/>
            <person name="Warren J."/>
            <person name="Zhang J."/>
            <person name="Zhao Z."/>
            <person name="Zhou C."/>
            <person name="Zhu D."/>
            <person name="Lee S."/>
            <person name="Bess C."/>
            <person name="Blankenburg K."/>
            <person name="Forbes L."/>
            <person name="Fu Q."/>
            <person name="Gubbala S."/>
            <person name="Hirani K."/>
            <person name="Jayaseelan J.C."/>
            <person name="Lara F."/>
            <person name="Munidasa M."/>
            <person name="Palculict T."/>
            <person name="Patil S."/>
            <person name="Pu L.-L."/>
            <person name="Saada N."/>
            <person name="Tang L."/>
            <person name="Weissenberger G."/>
            <person name="Zhu Y."/>
            <person name="Hemphill L."/>
            <person name="Shang Y."/>
            <person name="Youmans B."/>
            <person name="Ayvaz T."/>
            <person name="Ross M."/>
            <person name="Santibanez J."/>
            <person name="Aqrawi P."/>
            <person name="Gross S."/>
            <person name="Joshi V."/>
            <person name="Fowler G."/>
            <person name="Nazareth L."/>
            <person name="Reid J."/>
            <person name="Worley K."/>
            <person name="Petrosino J."/>
            <person name="Highlander S."/>
            <person name="Gibbs R."/>
        </authorList>
    </citation>
    <scope>NUCLEOTIDE SEQUENCE [LARGE SCALE GENOMIC DNA]</scope>
    <source>
        <strain evidence="3 4">DSM 4582</strain>
    </source>
</reference>
<dbReference type="OrthoDB" id="5322702at2"/>
<dbReference type="GO" id="GO:0006508">
    <property type="term" value="P:proteolysis"/>
    <property type="evidence" value="ECO:0007669"/>
    <property type="project" value="UniProtKB-KW"/>
</dbReference>
<feature type="domain" description="CAAX prenyl protease 2/Lysostaphin resistance protein A-like" evidence="2">
    <location>
        <begin position="187"/>
        <end position="277"/>
    </location>
</feature>
<keyword evidence="3" id="KW-0378">Hydrolase</keyword>
<dbReference type="InterPro" id="IPR003675">
    <property type="entry name" value="Rce1/LyrA-like_dom"/>
</dbReference>
<dbReference type="STRING" id="667129.HMPREF0758_4814"/>
<feature type="transmembrane region" description="Helical" evidence="1">
    <location>
        <begin position="123"/>
        <end position="144"/>
    </location>
</feature>
<organism evidence="3 4">
    <name type="scientific">Serratia odorifera DSM 4582</name>
    <dbReference type="NCBI Taxonomy" id="667129"/>
    <lineage>
        <taxon>Bacteria</taxon>
        <taxon>Pseudomonadati</taxon>
        <taxon>Pseudomonadota</taxon>
        <taxon>Gammaproteobacteria</taxon>
        <taxon>Enterobacterales</taxon>
        <taxon>Yersiniaceae</taxon>
        <taxon>Serratia</taxon>
    </lineage>
</organism>
<feature type="transmembrane region" description="Helical" evidence="1">
    <location>
        <begin position="18"/>
        <end position="42"/>
    </location>
</feature>
<feature type="transmembrane region" description="Helical" evidence="1">
    <location>
        <begin position="184"/>
        <end position="203"/>
    </location>
</feature>
<keyword evidence="1" id="KW-0472">Membrane</keyword>
<dbReference type="GO" id="GO:0080120">
    <property type="term" value="P:CAAX-box protein maturation"/>
    <property type="evidence" value="ECO:0007669"/>
    <property type="project" value="UniProtKB-ARBA"/>
</dbReference>
<evidence type="ECO:0000313" key="4">
    <source>
        <dbReference type="Proteomes" id="UP000005723"/>
    </source>
</evidence>
<feature type="transmembrane region" description="Helical" evidence="1">
    <location>
        <begin position="48"/>
        <end position="70"/>
    </location>
</feature>
<evidence type="ECO:0000259" key="2">
    <source>
        <dbReference type="Pfam" id="PF02517"/>
    </source>
</evidence>
<feature type="transmembrane region" description="Helical" evidence="1">
    <location>
        <begin position="268"/>
        <end position="287"/>
    </location>
</feature>